<evidence type="ECO:0000256" key="1">
    <source>
        <dbReference type="SAM" id="MobiDB-lite"/>
    </source>
</evidence>
<proteinExistence type="predicted"/>
<organism evidence="3 4">
    <name type="scientific">Svornostia abyssi</name>
    <dbReference type="NCBI Taxonomy" id="2898438"/>
    <lineage>
        <taxon>Bacteria</taxon>
        <taxon>Bacillati</taxon>
        <taxon>Actinomycetota</taxon>
        <taxon>Thermoleophilia</taxon>
        <taxon>Solirubrobacterales</taxon>
        <taxon>Baekduiaceae</taxon>
        <taxon>Svornostia</taxon>
    </lineage>
</organism>
<keyword evidence="2" id="KW-1133">Transmembrane helix</keyword>
<dbReference type="RefSeq" id="WP_353862220.1">
    <property type="nucleotide sequence ID" value="NZ_CP088295.1"/>
</dbReference>
<dbReference type="EMBL" id="CP088295">
    <property type="protein sequence ID" value="UUY01668.1"/>
    <property type="molecule type" value="Genomic_DNA"/>
</dbReference>
<evidence type="ECO:0000313" key="3">
    <source>
        <dbReference type="EMBL" id="UUY01668.1"/>
    </source>
</evidence>
<feature type="region of interest" description="Disordered" evidence="1">
    <location>
        <begin position="67"/>
        <end position="127"/>
    </location>
</feature>
<dbReference type="Proteomes" id="UP001058860">
    <property type="component" value="Chromosome"/>
</dbReference>
<accession>A0ABY5PAG0</accession>
<evidence type="ECO:0000313" key="4">
    <source>
        <dbReference type="Proteomes" id="UP001058860"/>
    </source>
</evidence>
<keyword evidence="2" id="KW-0472">Membrane</keyword>
<evidence type="ECO:0000256" key="2">
    <source>
        <dbReference type="SAM" id="Phobius"/>
    </source>
</evidence>
<feature type="compositionally biased region" description="Polar residues" evidence="1">
    <location>
        <begin position="71"/>
        <end position="82"/>
    </location>
</feature>
<sequence length="263" mass="27498">MPRDAFGNEIPDDPLAGIGSYSSGSMPPGVPGPPRRRGGGGIIAVIIGVLLVGAIGAGAYFLTRGSDGEDASSSAQVEVSTTVAVEPPAEPDPEPDPKPAAAPDPEPEPEPEQPAAPVKPPTGLQPGSLLRRANFIVALRRLRAEAKGRPRNVRVEALRVDIQVVLQDGRLRSAQATWDGEVRVFSTTPTPIGGLEGFAWSQIDRSAPQRLVRSATGRAKKPASAFNYAVMLDIGGPRWSAFLKTGEAFTATGSGKIERQISG</sequence>
<feature type="region of interest" description="Disordered" evidence="1">
    <location>
        <begin position="1"/>
        <end position="35"/>
    </location>
</feature>
<reference evidence="4" key="1">
    <citation type="submission" date="2021-11" db="EMBL/GenBank/DDBJ databases">
        <title>Cultivation dependent microbiological survey of springs from the worlds oldest radium mine currently devoted to the extraction of radon-saturated water.</title>
        <authorList>
            <person name="Kapinusova G."/>
            <person name="Smrhova T."/>
            <person name="Strejcek M."/>
            <person name="Suman J."/>
            <person name="Jani K."/>
            <person name="Pajer P."/>
            <person name="Uhlik O."/>
        </authorList>
    </citation>
    <scope>NUCLEOTIDE SEQUENCE [LARGE SCALE GENOMIC DNA]</scope>
    <source>
        <strain evidence="4">J379</strain>
    </source>
</reference>
<keyword evidence="4" id="KW-1185">Reference proteome</keyword>
<keyword evidence="2" id="KW-0812">Transmembrane</keyword>
<name>A0ABY5PAG0_9ACTN</name>
<protein>
    <submittedName>
        <fullName evidence="3">Uncharacterized protein</fullName>
    </submittedName>
</protein>
<feature type="transmembrane region" description="Helical" evidence="2">
    <location>
        <begin position="42"/>
        <end position="62"/>
    </location>
</feature>
<gene>
    <name evidence="3" type="ORF">LRS13_13115</name>
</gene>